<keyword evidence="4" id="KW-1185">Reference proteome</keyword>
<dbReference type="Proteomes" id="UP000274139">
    <property type="component" value="Unassembled WGS sequence"/>
</dbReference>
<sequence>MWRLPALFGGLTIGWWGLLWLVLPLSWQRISPSAILLLHIVPPVAATLAIRWWGVLRQRREQAAQQAAAANAEAERTATREAARQQHLNALRERQYTIDCRWLYGTALPVKDEADWLTETDSSCEWQAISQDDIEADNVLDAITPLLQEALSRLYAEAAGAAWLPLYTEVLPTLSGIEQLDALKAAQQEAVQQSLGLQQAPAQDCRFLPGNGPLAERVAQVLQQTPELPGLVVLAADAPGLPFEEDDASWQENSPDPELAWRGRPGIALVAMLFLRSGLPQQDAAASAMTSVDDQPDPYQPYWEKSTAASSPEWGNVPPSVQGSLAALPLLAQLATASRGPAAMRAMQLARQLQTLLDNALVNGRLLDYPFSEEDAQPDNNRATSLAWLSHNSGEVDVGGTRLSALSGALSRHQIELHPIDQASNSVREWGDVGAATTALLTAQAISRSTQLAAPVMLVQFSHDEACLSVIRPTLEEIPA</sequence>
<feature type="region of interest" description="Disordered" evidence="1">
    <location>
        <begin position="286"/>
        <end position="316"/>
    </location>
</feature>
<keyword evidence="2" id="KW-1133">Transmembrane helix</keyword>
<evidence type="ECO:0000256" key="1">
    <source>
        <dbReference type="SAM" id="MobiDB-lite"/>
    </source>
</evidence>
<dbReference type="AlphaFoldDB" id="A0A454JFP1"/>
<evidence type="ECO:0000313" key="4">
    <source>
        <dbReference type="Proteomes" id="UP000274139"/>
    </source>
</evidence>
<comment type="caution">
    <text evidence="3">The sequence shown here is derived from an EMBL/GenBank/DDBJ whole genome shotgun (WGS) entry which is preliminary data.</text>
</comment>
<dbReference type="RefSeq" id="WP_103525587.1">
    <property type="nucleotide sequence ID" value="NZ_JAIZDC010000008.1"/>
</dbReference>
<keyword evidence="2" id="KW-0472">Membrane</keyword>
<dbReference type="OrthoDB" id="8578183at2"/>
<feature type="transmembrane region" description="Helical" evidence="2">
    <location>
        <begin position="35"/>
        <end position="54"/>
    </location>
</feature>
<name>A0A454JFP1_9NEIS</name>
<evidence type="ECO:0000313" key="3">
    <source>
        <dbReference type="EMBL" id="RMC94644.1"/>
    </source>
</evidence>
<dbReference type="EMBL" id="RFAR01000064">
    <property type="protein sequence ID" value="RMC94644.1"/>
    <property type="molecule type" value="Genomic_DNA"/>
</dbReference>
<evidence type="ECO:0000256" key="2">
    <source>
        <dbReference type="SAM" id="Phobius"/>
    </source>
</evidence>
<reference evidence="3 4" key="1">
    <citation type="submission" date="2018-10" db="EMBL/GenBank/DDBJ databases">
        <title>Draft genome sequence of Aquitalea MWU14-2217 isolated from a wild cranberry bog in Provincetown, Massachusetts.</title>
        <authorList>
            <person name="Ebadzadsahrai G."/>
            <person name="Soby S."/>
        </authorList>
    </citation>
    <scope>NUCLEOTIDE SEQUENCE [LARGE SCALE GENOMIC DNA]</scope>
    <source>
        <strain evidence="3 4">MWU14-2217</strain>
    </source>
</reference>
<keyword evidence="2" id="KW-0812">Transmembrane</keyword>
<feature type="transmembrane region" description="Helical" evidence="2">
    <location>
        <begin position="6"/>
        <end position="23"/>
    </location>
</feature>
<proteinExistence type="predicted"/>
<protein>
    <submittedName>
        <fullName evidence="3">Uncharacterized protein</fullName>
    </submittedName>
</protein>
<gene>
    <name evidence="3" type="ORF">EAY64_15185</name>
</gene>
<accession>A0A454JFP1</accession>
<organism evidence="3 4">
    <name type="scientific">Aquitalea palustris</name>
    <dbReference type="NCBI Taxonomy" id="2480983"/>
    <lineage>
        <taxon>Bacteria</taxon>
        <taxon>Pseudomonadati</taxon>
        <taxon>Pseudomonadota</taxon>
        <taxon>Betaproteobacteria</taxon>
        <taxon>Neisseriales</taxon>
        <taxon>Chromobacteriaceae</taxon>
        <taxon>Aquitalea</taxon>
    </lineage>
</organism>